<keyword evidence="4 8" id="KW-0812">Transmembrane</keyword>
<feature type="transmembrane region" description="Helical" evidence="8">
    <location>
        <begin position="225"/>
        <end position="252"/>
    </location>
</feature>
<evidence type="ECO:0000256" key="8">
    <source>
        <dbReference type="SAM" id="Phobius"/>
    </source>
</evidence>
<keyword evidence="5 8" id="KW-1133">Transmembrane helix</keyword>
<evidence type="ECO:0000256" key="5">
    <source>
        <dbReference type="ARBA" id="ARBA00022989"/>
    </source>
</evidence>
<evidence type="ECO:0000256" key="2">
    <source>
        <dbReference type="ARBA" id="ARBA00010157"/>
    </source>
</evidence>
<proteinExistence type="inferred from homology"/>
<feature type="transmembrane region" description="Helical" evidence="8">
    <location>
        <begin position="930"/>
        <end position="950"/>
    </location>
</feature>
<name>A0A0K0XG50_MYCGD</name>
<feature type="transmembrane region" description="Helical" evidence="8">
    <location>
        <begin position="200"/>
        <end position="218"/>
    </location>
</feature>
<evidence type="ECO:0000313" key="11">
    <source>
        <dbReference type="Proteomes" id="UP000062255"/>
    </source>
</evidence>
<evidence type="ECO:0000256" key="6">
    <source>
        <dbReference type="ARBA" id="ARBA00023136"/>
    </source>
</evidence>
<dbReference type="Proteomes" id="UP000062255">
    <property type="component" value="Chromosome"/>
</dbReference>
<evidence type="ECO:0000256" key="7">
    <source>
        <dbReference type="SAM" id="MobiDB-lite"/>
    </source>
</evidence>
<dbReference type="PATRIC" id="fig|134601.6.peg.3495"/>
<organism evidence="10 11">
    <name type="scientific">Mycolicibacterium goodii</name>
    <name type="common">Mycobacterium goodii</name>
    <dbReference type="NCBI Taxonomy" id="134601"/>
    <lineage>
        <taxon>Bacteria</taxon>
        <taxon>Bacillati</taxon>
        <taxon>Actinomycetota</taxon>
        <taxon>Actinomycetes</taxon>
        <taxon>Mycobacteriales</taxon>
        <taxon>Mycobacteriaceae</taxon>
        <taxon>Mycolicibacterium</taxon>
    </lineage>
</organism>
<gene>
    <name evidence="10" type="ORF">AFA91_16825</name>
</gene>
<dbReference type="InterPro" id="IPR004707">
    <property type="entry name" value="MmpL_fam"/>
</dbReference>
<dbReference type="RefSeq" id="WP_235623866.1">
    <property type="nucleotide sequence ID" value="NZ_CP012150.1"/>
</dbReference>
<dbReference type="PROSITE" id="PS50156">
    <property type="entry name" value="SSD"/>
    <property type="match status" value="1"/>
</dbReference>
<dbReference type="Pfam" id="PF03176">
    <property type="entry name" value="MMPL"/>
    <property type="match status" value="2"/>
</dbReference>
<feature type="transmembrane region" description="Helical" evidence="8">
    <location>
        <begin position="956"/>
        <end position="976"/>
    </location>
</feature>
<feature type="transmembrane region" description="Helical" evidence="8">
    <location>
        <begin position="301"/>
        <end position="321"/>
    </location>
</feature>
<dbReference type="Gene3D" id="1.20.1640.10">
    <property type="entry name" value="Multidrug efflux transporter AcrB transmembrane domain"/>
    <property type="match status" value="2"/>
</dbReference>
<sequence>MFRRFVPRNWLSRVGFSGLGRFIVRHPLVVIATWLAVAGVLLAAVPSLPTVAERNPPGFLPADSEVFAAGNDMQKAFNETGGGNVAIAILSNENGLTTADEDTYRALVEKLRADTTNVLSTQDFVSIPELRQVMTSEDNKAWQLPISAAGTMGTADGQTAYRHIVDTVKQSTANTTLSAEVIGPAATFEDVVKIGERDQHIIEIATVLIVLTILIIVYRNIVAMLLPLLMMGGALVVAEQAVAGLGAIHLIGLGPQTLMLMTAMMMGAGTDYAIFLFSRYHECVRSGLSSDDAVVAALDSIGKVIAGSAGTVAITFLGLAFTDLGVFSTVGPALSVTIAFGFVASVTLLPAMVVLVGRRGWVKPRKDLTGRIWRRSGVHIVRKPVIHLVASLAVLLALAGCALLVNFNYDDRKNLPDDAHSNMGYAALDKHFPVSSTVQQFILIQSPQDLRSPKALADMEQMAQRVSQLPNIEMVRGVTRPTGEMLHEARATWQAGEVGGKLNEASNLIDTNDSNLSALSGGAHQLADVLGQISSQVTNALVTVRPLASALADMQTKYGGEKTLDQIDQTAELAANMRSLGKAMGVNLARVTDVYNWASPVVRALNVSPECNLDPACGAARSDLQRIVDAKDNGNLDKIAELGRQLESTEGDETLDEAVNGLQQSIKEATSAARELGLEDAGSIKRQLDQLEQGANLLADSSHQLAQGVQLLVDQTRNMGQGLNQASQFLLAMKRDASDPQMSGFYIPPQILTQEEFNKAAALFVSPDGHSVRYLVQTALDPFGTDAMDQVEDIVKTAESARPNTTLADAKISLVGFSSIQNEVRTYYDGDIRFIVTVTLIVVFLILAALLRSIVAPIYLVLSVVLSYMSALGIGVVFFQFILGKEIVWTVPGMAFLVLVAVGADYNLLLISRIRDEAVHGMRTAVIRTIGATGGVITSAGLIFAASMFGMTFSSLLAAVQIGFIIGVGLLLDTFLVRTITVPAAAVLIGKLSWWPTKPPAAQPRTARDSEETPTEPAVLPAGQA</sequence>
<keyword evidence="3" id="KW-1003">Cell membrane</keyword>
<feature type="region of interest" description="Disordered" evidence="7">
    <location>
        <begin position="998"/>
        <end position="1025"/>
    </location>
</feature>
<comment type="similarity">
    <text evidence="2">Belongs to the resistance-nodulation-cell division (RND) (TC 2.A.6) family. MmpL subfamily.</text>
</comment>
<evidence type="ECO:0000256" key="4">
    <source>
        <dbReference type="ARBA" id="ARBA00022692"/>
    </source>
</evidence>
<dbReference type="InterPro" id="IPR050545">
    <property type="entry name" value="Mycobact_MmpL"/>
</dbReference>
<protein>
    <submittedName>
        <fullName evidence="10">Membrane protein</fullName>
    </submittedName>
</protein>
<dbReference type="PANTHER" id="PTHR33406">
    <property type="entry name" value="MEMBRANE PROTEIN MJ1562-RELATED"/>
    <property type="match status" value="1"/>
</dbReference>
<dbReference type="SUPFAM" id="SSF82866">
    <property type="entry name" value="Multidrug efflux transporter AcrB transmembrane domain"/>
    <property type="match status" value="2"/>
</dbReference>
<accession>A0A0K0XG50</accession>
<dbReference type="AlphaFoldDB" id="A0A0K0XG50"/>
<dbReference type="InterPro" id="IPR004869">
    <property type="entry name" value="MMPL_dom"/>
</dbReference>
<dbReference type="STRING" id="134601.AFA91_16825"/>
<feature type="transmembrane region" description="Helical" evidence="8">
    <location>
        <begin position="858"/>
        <end position="881"/>
    </location>
</feature>
<evidence type="ECO:0000259" key="9">
    <source>
        <dbReference type="PROSITE" id="PS50156"/>
    </source>
</evidence>
<dbReference type="PANTHER" id="PTHR33406:SF6">
    <property type="entry name" value="MEMBRANE PROTEIN YDGH-RELATED"/>
    <property type="match status" value="1"/>
</dbReference>
<dbReference type="GO" id="GO:0005886">
    <property type="term" value="C:plasma membrane"/>
    <property type="evidence" value="ECO:0007669"/>
    <property type="project" value="UniProtKB-SubCell"/>
</dbReference>
<feature type="transmembrane region" description="Helical" evidence="8">
    <location>
        <begin position="333"/>
        <end position="356"/>
    </location>
</feature>
<feature type="domain" description="SSD" evidence="9">
    <location>
        <begin position="198"/>
        <end position="355"/>
    </location>
</feature>
<dbReference type="EMBL" id="CP012150">
    <property type="protein sequence ID" value="AKS36389.1"/>
    <property type="molecule type" value="Genomic_DNA"/>
</dbReference>
<dbReference type="InterPro" id="IPR000731">
    <property type="entry name" value="SSD"/>
</dbReference>
<feature type="transmembrane region" description="Helical" evidence="8">
    <location>
        <begin position="258"/>
        <end position="280"/>
    </location>
</feature>
<keyword evidence="6 8" id="KW-0472">Membrane</keyword>
<evidence type="ECO:0000313" key="10">
    <source>
        <dbReference type="EMBL" id="AKS36389.1"/>
    </source>
</evidence>
<feature type="transmembrane region" description="Helical" evidence="8">
    <location>
        <begin position="832"/>
        <end position="851"/>
    </location>
</feature>
<reference evidence="10 11" key="1">
    <citation type="submission" date="2015-07" db="EMBL/GenBank/DDBJ databases">
        <title>Complete genome sequence of Mycobacterium goodii X7B, a facultative thermophilic biodesulfurizing bacterium.</title>
        <authorList>
            <person name="Yu B."/>
            <person name="Li F."/>
            <person name="Xu P."/>
        </authorList>
    </citation>
    <scope>NUCLEOTIDE SEQUENCE [LARGE SCALE GENOMIC DNA]</scope>
    <source>
        <strain evidence="10 11">X7B</strain>
    </source>
</reference>
<dbReference type="NCBIfam" id="TIGR00833">
    <property type="entry name" value="actII"/>
    <property type="match status" value="1"/>
</dbReference>
<feature type="transmembrane region" description="Helical" evidence="8">
    <location>
        <begin position="385"/>
        <end position="405"/>
    </location>
</feature>
<evidence type="ECO:0000256" key="3">
    <source>
        <dbReference type="ARBA" id="ARBA00022475"/>
    </source>
</evidence>
<dbReference type="KEGG" id="mgo:AFA91_16825"/>
<comment type="subcellular location">
    <subcellularLocation>
        <location evidence="1">Cell membrane</location>
        <topology evidence="1">Multi-pass membrane protein</topology>
    </subcellularLocation>
</comment>
<evidence type="ECO:0000256" key="1">
    <source>
        <dbReference type="ARBA" id="ARBA00004651"/>
    </source>
</evidence>
<feature type="transmembrane region" description="Helical" evidence="8">
    <location>
        <begin position="887"/>
        <end position="909"/>
    </location>
</feature>